<reference evidence="5" key="1">
    <citation type="submission" date="2021-01" db="EMBL/GenBank/DDBJ databases">
        <authorList>
            <consortium name="Genoscope - CEA"/>
            <person name="William W."/>
        </authorList>
    </citation>
    <scope>NUCLEOTIDE SEQUENCE</scope>
</reference>
<keyword evidence="6" id="KW-1185">Reference proteome</keyword>
<feature type="region of interest" description="Disordered" evidence="3">
    <location>
        <begin position="576"/>
        <end position="602"/>
    </location>
</feature>
<feature type="compositionally biased region" description="Basic and acidic residues" evidence="3">
    <location>
        <begin position="488"/>
        <end position="497"/>
    </location>
</feature>
<dbReference type="GO" id="GO:0005524">
    <property type="term" value="F:ATP binding"/>
    <property type="evidence" value="ECO:0007669"/>
    <property type="project" value="UniProtKB-KW"/>
</dbReference>
<evidence type="ECO:0000259" key="4">
    <source>
        <dbReference type="PROSITE" id="PS50011"/>
    </source>
</evidence>
<dbReference type="GO" id="GO:0004707">
    <property type="term" value="F:MAP kinase activity"/>
    <property type="evidence" value="ECO:0007669"/>
    <property type="project" value="InterPro"/>
</dbReference>
<evidence type="ECO:0000313" key="5">
    <source>
        <dbReference type="EMBL" id="CAD8137977.1"/>
    </source>
</evidence>
<feature type="compositionally biased region" description="Polar residues" evidence="3">
    <location>
        <begin position="586"/>
        <end position="596"/>
    </location>
</feature>
<keyword evidence="1" id="KW-0547">Nucleotide-binding</keyword>
<dbReference type="SMART" id="SM00220">
    <property type="entry name" value="S_TKc"/>
    <property type="match status" value="1"/>
</dbReference>
<feature type="region of interest" description="Disordered" evidence="3">
    <location>
        <begin position="463"/>
        <end position="499"/>
    </location>
</feature>
<sequence>MSNQNDQHSNVEEHILKLYDIHDFKGKGAYGIVWKATDKQTKQQVALKKVFDAFQNSTDAQRTFREVCFLQQLTEHENIVKLLKVIPAENQKDLYMVFEYMETDLHKVIRAGLLKPLHMQYIIYQLLKCLKFIHSGELIHRDLKPSNLLIDSDCKVKVADFGLARSVGKSENLNELPIMTEYVATRWYRAPEILLGSHSYSKSVDMWSVGCILGEMILGKAIFSGASTLNQIEKIIELIGRPKQEDLEQMNAPLASQVLDGISMQKRKSFAGFFPNATPDFIDFIRQCLDWNPLKRMKIEEALKHQIMMEFANTEEEKTLKQNIKIPFNENKKLTIKDYRDKITLNCEQILQEIQQNIFDKNQPKQYITTPQSFSTYMSQHDNKNKQNVSTHQFSQPVEKPKRIDQSVKYEGQSVKYEGSNDKTNIQQFQKRSDHSPQPKQTMPSNPQNITYGQLQQRFSSNQNQYQNNNSSMKKTSTHSKGTCDVSKSPDLKKKTESSITNVTKSYSFYGEPYDKRSNNSSFITQNKSENKQNTSACYARPIQVQQSSNYATAQSFSQQKDQFKNKEPVLINQAQRSKSFEKSPLNINPTSPYQRQKTEASKPKFIPQNNLTNNIAQVQKLLQKCCQVQNYQSHKKTTSFIEPQKFQAQQTINFNYYDARNTKFI</sequence>
<dbReference type="InterPro" id="IPR008271">
    <property type="entry name" value="Ser/Thr_kinase_AS"/>
</dbReference>
<evidence type="ECO:0000256" key="2">
    <source>
        <dbReference type="ARBA" id="ARBA00022840"/>
    </source>
</evidence>
<dbReference type="InterPro" id="IPR000719">
    <property type="entry name" value="Prot_kinase_dom"/>
</dbReference>
<dbReference type="PANTHER" id="PTHR24055">
    <property type="entry name" value="MITOGEN-ACTIVATED PROTEIN KINASE"/>
    <property type="match status" value="1"/>
</dbReference>
<dbReference type="PROSITE" id="PS50011">
    <property type="entry name" value="PROTEIN_KINASE_DOM"/>
    <property type="match status" value="1"/>
</dbReference>
<proteinExistence type="predicted"/>
<evidence type="ECO:0000256" key="1">
    <source>
        <dbReference type="ARBA" id="ARBA00022741"/>
    </source>
</evidence>
<feature type="compositionally biased region" description="Low complexity" evidence="3">
    <location>
        <begin position="463"/>
        <end position="472"/>
    </location>
</feature>
<feature type="compositionally biased region" description="Basic and acidic residues" evidence="3">
    <location>
        <begin position="399"/>
        <end position="408"/>
    </location>
</feature>
<dbReference type="InterPro" id="IPR003527">
    <property type="entry name" value="MAP_kinase_CS"/>
</dbReference>
<dbReference type="AlphaFoldDB" id="A0A8S1SF59"/>
<dbReference type="PROSITE" id="PS00108">
    <property type="entry name" value="PROTEIN_KINASE_ST"/>
    <property type="match status" value="1"/>
</dbReference>
<gene>
    <name evidence="5" type="ORF">POCTA_138.1.T0090122</name>
</gene>
<comment type="caution">
    <text evidence="5">The sequence shown here is derived from an EMBL/GenBank/DDBJ whole genome shotgun (WGS) entry which is preliminary data.</text>
</comment>
<dbReference type="FunFam" id="1.10.510.10:FF:000238">
    <property type="entry name" value="Mitogen-activated protein kinase"/>
    <property type="match status" value="1"/>
</dbReference>
<dbReference type="Pfam" id="PF00069">
    <property type="entry name" value="Pkinase"/>
    <property type="match status" value="1"/>
</dbReference>
<protein>
    <recommendedName>
        <fullName evidence="4">Protein kinase domain-containing protein</fullName>
    </recommendedName>
</protein>
<feature type="region of interest" description="Disordered" evidence="3">
    <location>
        <begin position="378"/>
        <end position="449"/>
    </location>
</feature>
<dbReference type="OMA" id="QSVKYEG"/>
<accession>A0A8S1SF59</accession>
<evidence type="ECO:0000256" key="3">
    <source>
        <dbReference type="SAM" id="MobiDB-lite"/>
    </source>
</evidence>
<dbReference type="CDD" id="cd07852">
    <property type="entry name" value="STKc_MAPK15-like"/>
    <property type="match status" value="1"/>
</dbReference>
<feature type="compositionally biased region" description="Polar residues" evidence="3">
    <location>
        <begin position="378"/>
        <end position="396"/>
    </location>
</feature>
<dbReference type="OrthoDB" id="295303at2759"/>
<keyword evidence="2" id="KW-0067">ATP-binding</keyword>
<feature type="compositionally biased region" description="Polar residues" evidence="3">
    <location>
        <begin position="438"/>
        <end position="449"/>
    </location>
</feature>
<feature type="domain" description="Protein kinase" evidence="4">
    <location>
        <begin position="19"/>
        <end position="308"/>
    </location>
</feature>
<name>A0A8S1SF59_PAROT</name>
<evidence type="ECO:0000313" key="6">
    <source>
        <dbReference type="Proteomes" id="UP000683925"/>
    </source>
</evidence>
<dbReference type="FunFam" id="3.30.200.20:FF:001058">
    <property type="entry name" value="Mitogen-activated protein kinase"/>
    <property type="match status" value="1"/>
</dbReference>
<dbReference type="Proteomes" id="UP000683925">
    <property type="component" value="Unassembled WGS sequence"/>
</dbReference>
<dbReference type="InterPro" id="IPR050117">
    <property type="entry name" value="MAPK"/>
</dbReference>
<dbReference type="PROSITE" id="PS01351">
    <property type="entry name" value="MAPK"/>
    <property type="match status" value="1"/>
</dbReference>
<dbReference type="EMBL" id="CAJJDP010000008">
    <property type="protein sequence ID" value="CAD8137977.1"/>
    <property type="molecule type" value="Genomic_DNA"/>
</dbReference>
<organism evidence="5 6">
    <name type="scientific">Paramecium octaurelia</name>
    <dbReference type="NCBI Taxonomy" id="43137"/>
    <lineage>
        <taxon>Eukaryota</taxon>
        <taxon>Sar</taxon>
        <taxon>Alveolata</taxon>
        <taxon>Ciliophora</taxon>
        <taxon>Intramacronucleata</taxon>
        <taxon>Oligohymenophorea</taxon>
        <taxon>Peniculida</taxon>
        <taxon>Parameciidae</taxon>
        <taxon>Paramecium</taxon>
    </lineage>
</organism>